<dbReference type="EMBL" id="JAUEPS010000059">
    <property type="protein sequence ID" value="KAK0443382.1"/>
    <property type="molecule type" value="Genomic_DNA"/>
</dbReference>
<proteinExistence type="predicted"/>
<name>A0AA39JJK1_ARMTA</name>
<keyword evidence="2" id="KW-1185">Reference proteome</keyword>
<dbReference type="RefSeq" id="XP_060324701.1">
    <property type="nucleotide sequence ID" value="XM_060478294.1"/>
</dbReference>
<accession>A0AA39JJK1</accession>
<gene>
    <name evidence="1" type="ORF">EV420DRAFT_1649316</name>
</gene>
<evidence type="ECO:0000313" key="2">
    <source>
        <dbReference type="Proteomes" id="UP001175211"/>
    </source>
</evidence>
<dbReference type="AlphaFoldDB" id="A0AA39JJK1"/>
<evidence type="ECO:0000313" key="1">
    <source>
        <dbReference type="EMBL" id="KAK0443382.1"/>
    </source>
</evidence>
<dbReference type="GeneID" id="85361842"/>
<reference evidence="1" key="1">
    <citation type="submission" date="2023-06" db="EMBL/GenBank/DDBJ databases">
        <authorList>
            <consortium name="Lawrence Berkeley National Laboratory"/>
            <person name="Ahrendt S."/>
            <person name="Sahu N."/>
            <person name="Indic B."/>
            <person name="Wong-Bajracharya J."/>
            <person name="Merenyi Z."/>
            <person name="Ke H.-M."/>
            <person name="Monk M."/>
            <person name="Kocsube S."/>
            <person name="Drula E."/>
            <person name="Lipzen A."/>
            <person name="Balint B."/>
            <person name="Henrissat B."/>
            <person name="Andreopoulos B."/>
            <person name="Martin F.M."/>
            <person name="Harder C.B."/>
            <person name="Rigling D."/>
            <person name="Ford K.L."/>
            <person name="Foster G.D."/>
            <person name="Pangilinan J."/>
            <person name="Papanicolaou A."/>
            <person name="Barry K."/>
            <person name="LaButti K."/>
            <person name="Viragh M."/>
            <person name="Koriabine M."/>
            <person name="Yan M."/>
            <person name="Riley R."/>
            <person name="Champramary S."/>
            <person name="Plett K.L."/>
            <person name="Tsai I.J."/>
            <person name="Slot J."/>
            <person name="Sipos G."/>
            <person name="Plett J."/>
            <person name="Nagy L.G."/>
            <person name="Grigoriev I.V."/>
        </authorList>
    </citation>
    <scope>NUCLEOTIDE SEQUENCE</scope>
    <source>
        <strain evidence="1">CCBAS 213</strain>
    </source>
</reference>
<protein>
    <submittedName>
        <fullName evidence="1">Uncharacterized protein</fullName>
    </submittedName>
</protein>
<organism evidence="1 2">
    <name type="scientific">Armillaria tabescens</name>
    <name type="common">Ringless honey mushroom</name>
    <name type="synonym">Agaricus tabescens</name>
    <dbReference type="NCBI Taxonomy" id="1929756"/>
    <lineage>
        <taxon>Eukaryota</taxon>
        <taxon>Fungi</taxon>
        <taxon>Dikarya</taxon>
        <taxon>Basidiomycota</taxon>
        <taxon>Agaricomycotina</taxon>
        <taxon>Agaricomycetes</taxon>
        <taxon>Agaricomycetidae</taxon>
        <taxon>Agaricales</taxon>
        <taxon>Marasmiineae</taxon>
        <taxon>Physalacriaceae</taxon>
        <taxon>Desarmillaria</taxon>
    </lineage>
</organism>
<dbReference type="Proteomes" id="UP001175211">
    <property type="component" value="Unassembled WGS sequence"/>
</dbReference>
<sequence length="81" mass="9010">MYLLGCGTAGQVHPTTTSPDRAAKFSIQVISYDQLGSSRLTHRSLKQLLFLSIGTFINQLANLLRRFRIQDGFFRGVGHSV</sequence>
<comment type="caution">
    <text evidence="1">The sequence shown here is derived from an EMBL/GenBank/DDBJ whole genome shotgun (WGS) entry which is preliminary data.</text>
</comment>